<dbReference type="InterPro" id="IPR046373">
    <property type="entry name" value="Acyl-CoA_Oxase/DH_mid-dom_sf"/>
</dbReference>
<protein>
    <recommendedName>
        <fullName evidence="8">Acyl-[acyl-carrier-protein] dehydrogenase MbtN</fullName>
    </recommendedName>
    <alternativeName>
        <fullName evidence="9">Mycobactin synthase protein N</fullName>
    </alternativeName>
</protein>
<dbReference type="InterPro" id="IPR009075">
    <property type="entry name" value="AcylCo_DH/oxidase_C"/>
</dbReference>
<dbReference type="Gene3D" id="1.10.540.10">
    <property type="entry name" value="Acyl-CoA dehydrogenase/oxidase, N-terminal domain"/>
    <property type="match status" value="1"/>
</dbReference>
<feature type="domain" description="Acyl-CoA dehydrogenase/oxidase N-terminal" evidence="13">
    <location>
        <begin position="8"/>
        <end position="119"/>
    </location>
</feature>
<dbReference type="RefSeq" id="WP_381364210.1">
    <property type="nucleotide sequence ID" value="NZ_JBHSOA010000037.1"/>
</dbReference>
<evidence type="ECO:0000256" key="7">
    <source>
        <dbReference type="ARBA" id="ARBA00037085"/>
    </source>
</evidence>
<evidence type="ECO:0000256" key="1">
    <source>
        <dbReference type="ARBA" id="ARBA00001974"/>
    </source>
</evidence>
<evidence type="ECO:0000256" key="10">
    <source>
        <dbReference type="RuleBase" id="RU362125"/>
    </source>
</evidence>
<evidence type="ECO:0000313" key="14">
    <source>
        <dbReference type="EMBL" id="MFC5853656.1"/>
    </source>
</evidence>
<feature type="domain" description="Acyl-CoA oxidase/dehydrogenase middle" evidence="12">
    <location>
        <begin position="123"/>
        <end position="220"/>
    </location>
</feature>
<keyword evidence="5 10" id="KW-0274">FAD</keyword>
<dbReference type="InterPro" id="IPR013786">
    <property type="entry name" value="AcylCoA_DH/ox_N"/>
</dbReference>
<dbReference type="InterPro" id="IPR037069">
    <property type="entry name" value="AcylCoA_DH/ox_N_sf"/>
</dbReference>
<evidence type="ECO:0000256" key="3">
    <source>
        <dbReference type="ARBA" id="ARBA00009347"/>
    </source>
</evidence>
<keyword evidence="15" id="KW-1185">Reference proteome</keyword>
<evidence type="ECO:0000256" key="2">
    <source>
        <dbReference type="ARBA" id="ARBA00005102"/>
    </source>
</evidence>
<dbReference type="Pfam" id="PF00441">
    <property type="entry name" value="Acyl-CoA_dh_1"/>
    <property type="match status" value="1"/>
</dbReference>
<dbReference type="GO" id="GO:0016491">
    <property type="term" value="F:oxidoreductase activity"/>
    <property type="evidence" value="ECO:0007669"/>
    <property type="project" value="UniProtKB-KW"/>
</dbReference>
<dbReference type="Proteomes" id="UP001596180">
    <property type="component" value="Unassembled WGS sequence"/>
</dbReference>
<dbReference type="PANTHER" id="PTHR48083:SF20">
    <property type="entry name" value="LONG-CHAIN SPECIFIC ACYL-COA DEHYDROGENASE, MITOCHONDRIAL"/>
    <property type="match status" value="1"/>
</dbReference>
<evidence type="ECO:0000256" key="4">
    <source>
        <dbReference type="ARBA" id="ARBA00022630"/>
    </source>
</evidence>
<dbReference type="InterPro" id="IPR009100">
    <property type="entry name" value="AcylCoA_DH/oxidase_NM_dom_sf"/>
</dbReference>
<dbReference type="Gene3D" id="2.40.110.10">
    <property type="entry name" value="Butyryl-CoA Dehydrogenase, subunit A, domain 2"/>
    <property type="match status" value="1"/>
</dbReference>
<reference evidence="15" key="1">
    <citation type="journal article" date="2019" name="Int. J. Syst. Evol. Microbiol.">
        <title>The Global Catalogue of Microorganisms (GCM) 10K type strain sequencing project: providing services to taxonomists for standard genome sequencing and annotation.</title>
        <authorList>
            <consortium name="The Broad Institute Genomics Platform"/>
            <consortium name="The Broad Institute Genome Sequencing Center for Infectious Disease"/>
            <person name="Wu L."/>
            <person name="Ma J."/>
        </authorList>
    </citation>
    <scope>NUCLEOTIDE SEQUENCE [LARGE SCALE GENOMIC DNA]</scope>
    <source>
        <strain evidence="15">JCM 10411</strain>
    </source>
</reference>
<dbReference type="SUPFAM" id="SSF56645">
    <property type="entry name" value="Acyl-CoA dehydrogenase NM domain-like"/>
    <property type="match status" value="1"/>
</dbReference>
<name>A0ABW1E0D7_9ACTN</name>
<accession>A0ABW1E0D7</accession>
<comment type="function">
    <text evidence="7">Catalyzes the dehydrogenation at the alpha-beta position of ACP-bound acyl chains. This results in the introduction of a double bond in the lipidic chain, which is further transferred to the epsilon-amino group of lysine residue in the mycobactin core by MbtK.</text>
</comment>
<evidence type="ECO:0000256" key="9">
    <source>
        <dbReference type="ARBA" id="ARBA00042660"/>
    </source>
</evidence>
<comment type="cofactor">
    <cofactor evidence="1 10">
        <name>FAD</name>
        <dbReference type="ChEBI" id="CHEBI:57692"/>
    </cofactor>
</comment>
<comment type="similarity">
    <text evidence="3 10">Belongs to the acyl-CoA dehydrogenase family.</text>
</comment>
<keyword evidence="4 10" id="KW-0285">Flavoprotein</keyword>
<feature type="domain" description="Acyl-CoA dehydrogenase/oxidase C-terminal" evidence="11">
    <location>
        <begin position="236"/>
        <end position="381"/>
    </location>
</feature>
<dbReference type="EMBL" id="JBHSOA010000037">
    <property type="protein sequence ID" value="MFC5853656.1"/>
    <property type="molecule type" value="Genomic_DNA"/>
</dbReference>
<comment type="pathway">
    <text evidence="2">Siderophore biosynthesis; mycobactin biosynthesis.</text>
</comment>
<organism evidence="14 15">
    <name type="scientific">Streptomyces chlorus</name>
    <dbReference type="NCBI Taxonomy" id="887452"/>
    <lineage>
        <taxon>Bacteria</taxon>
        <taxon>Bacillati</taxon>
        <taxon>Actinomycetota</taxon>
        <taxon>Actinomycetes</taxon>
        <taxon>Kitasatosporales</taxon>
        <taxon>Streptomycetaceae</taxon>
        <taxon>Streptomyces</taxon>
    </lineage>
</organism>
<evidence type="ECO:0000259" key="12">
    <source>
        <dbReference type="Pfam" id="PF02770"/>
    </source>
</evidence>
<proteinExistence type="inferred from homology"/>
<evidence type="ECO:0000259" key="13">
    <source>
        <dbReference type="Pfam" id="PF02771"/>
    </source>
</evidence>
<evidence type="ECO:0000256" key="8">
    <source>
        <dbReference type="ARBA" id="ARBA00040394"/>
    </source>
</evidence>
<evidence type="ECO:0000256" key="5">
    <source>
        <dbReference type="ARBA" id="ARBA00022827"/>
    </source>
</evidence>
<evidence type="ECO:0000259" key="11">
    <source>
        <dbReference type="Pfam" id="PF00441"/>
    </source>
</evidence>
<evidence type="ECO:0000256" key="6">
    <source>
        <dbReference type="ARBA" id="ARBA00023002"/>
    </source>
</evidence>
<dbReference type="InterPro" id="IPR036250">
    <property type="entry name" value="AcylCo_DH-like_C"/>
</dbReference>
<evidence type="ECO:0000313" key="15">
    <source>
        <dbReference type="Proteomes" id="UP001596180"/>
    </source>
</evidence>
<dbReference type="PANTHER" id="PTHR48083">
    <property type="entry name" value="MEDIUM-CHAIN SPECIFIC ACYL-COA DEHYDROGENASE, MITOCHONDRIAL-RELATED"/>
    <property type="match status" value="1"/>
</dbReference>
<keyword evidence="6 10" id="KW-0560">Oxidoreductase</keyword>
<dbReference type="Gene3D" id="1.20.140.10">
    <property type="entry name" value="Butyryl-CoA Dehydrogenase, subunit A, domain 3"/>
    <property type="match status" value="1"/>
</dbReference>
<sequence length="383" mass="41971">MRRTLFDEDHDAFRASVRTFVEREIQPYYQEWAELGLVDRELYTKAARQGLVGLQVPEEYGGAGATSYKFNAVFIEETILGDANLGSLRVHSEVCLPYLLRYCTPEQRERWLSAVARGELVLALAITEPGTGSDVAGVRTTARREGDHYVLNGAKTFITGGANADRVLVVCRTSPATEDDRRAGLSILVVDTRSAGFEVGRKLDKIGLRAQDTMELSFTDIRVPVEDLLGEEGKAFGYLAHNLAQERLTIAVAGMASAVRALELATAYAQERSVFGKRLQDFQNTKFVLAECATEIAAGQALVDQSIEALDRGMLTPADAARAKLFVSEMQQRVVDKCLQVHGGYGYINEYPIAGLYADARVTRIFGGTSEVMKSIIAKSLGL</sequence>
<dbReference type="Pfam" id="PF02771">
    <property type="entry name" value="Acyl-CoA_dh_N"/>
    <property type="match status" value="1"/>
</dbReference>
<dbReference type="InterPro" id="IPR050741">
    <property type="entry name" value="Acyl-CoA_dehydrogenase"/>
</dbReference>
<dbReference type="SUPFAM" id="SSF47203">
    <property type="entry name" value="Acyl-CoA dehydrogenase C-terminal domain-like"/>
    <property type="match status" value="1"/>
</dbReference>
<dbReference type="InterPro" id="IPR006091">
    <property type="entry name" value="Acyl-CoA_Oxase/DH_mid-dom"/>
</dbReference>
<dbReference type="Pfam" id="PF02770">
    <property type="entry name" value="Acyl-CoA_dh_M"/>
    <property type="match status" value="1"/>
</dbReference>
<gene>
    <name evidence="14" type="ORF">ACFPZI_18130</name>
</gene>
<comment type="caution">
    <text evidence="14">The sequence shown here is derived from an EMBL/GenBank/DDBJ whole genome shotgun (WGS) entry which is preliminary data.</text>
</comment>